<dbReference type="OrthoDB" id="9805604at2"/>
<protein>
    <submittedName>
        <fullName evidence="1">N-acylneuraminate cytidylyltransferase</fullName>
    </submittedName>
</protein>
<keyword evidence="2" id="KW-1185">Reference proteome</keyword>
<dbReference type="Gene3D" id="3.90.550.10">
    <property type="entry name" value="Spore Coat Polysaccharide Biosynthesis Protein SpsA, Chain A"/>
    <property type="match status" value="1"/>
</dbReference>
<evidence type="ECO:0000313" key="1">
    <source>
        <dbReference type="EMBL" id="RBP58094.1"/>
    </source>
</evidence>
<dbReference type="EMBL" id="QNRX01000025">
    <property type="protein sequence ID" value="RBP58094.1"/>
    <property type="molecule type" value="Genomic_DNA"/>
</dbReference>
<dbReference type="InterPro" id="IPR050793">
    <property type="entry name" value="CMP-NeuNAc_synthase"/>
</dbReference>
<dbReference type="PANTHER" id="PTHR21485:SF6">
    <property type="entry name" value="N-ACYLNEURAMINATE CYTIDYLYLTRANSFERASE-RELATED"/>
    <property type="match status" value="1"/>
</dbReference>
<name>A0A366HX41_9FIRM</name>
<sequence>MKNLAIIPARSGSKGLKDKNIKMLNEKPLLAYSIEAAKESGLFDEIMVSTDSEKYAEVAKQWGAKVPFLRSQELSNDTASSWEVVKDVIERYRSLGIEFDTVALLQPTSPLRSSEDIINGYEVMREKIANFVVAVCEMDHSPLWANTLPVDLSMGNFIRPEVVTMPRQSIPTYYRINGALYIIKVDYLMKTTDIYSEKSYAIIMNKENSIDIDDQIDFTIAEVLIKN</sequence>
<accession>A0A366HX41</accession>
<dbReference type="CDD" id="cd02513">
    <property type="entry name" value="CMP-NeuAc_Synthase"/>
    <property type="match status" value="1"/>
</dbReference>
<reference evidence="1 2" key="1">
    <citation type="submission" date="2018-06" db="EMBL/GenBank/DDBJ databases">
        <title>Genomic Encyclopedia of Type Strains, Phase IV (KMG-IV): sequencing the most valuable type-strain genomes for metagenomic binning, comparative biology and taxonomic classification.</title>
        <authorList>
            <person name="Goeker M."/>
        </authorList>
    </citation>
    <scope>NUCLEOTIDE SEQUENCE [LARGE SCALE GENOMIC DNA]</scope>
    <source>
        <strain evidence="1 2">DSM 22112</strain>
    </source>
</reference>
<dbReference type="RefSeq" id="WP_113921779.1">
    <property type="nucleotide sequence ID" value="NZ_QNRX01000025.1"/>
</dbReference>
<dbReference type="PANTHER" id="PTHR21485">
    <property type="entry name" value="HAD SUPERFAMILY MEMBERS CMAS AND KDSC"/>
    <property type="match status" value="1"/>
</dbReference>
<dbReference type="GO" id="GO:0008781">
    <property type="term" value="F:N-acylneuraminate cytidylyltransferase activity"/>
    <property type="evidence" value="ECO:0007669"/>
    <property type="project" value="TreeGrafter"/>
</dbReference>
<keyword evidence="1" id="KW-0548">Nucleotidyltransferase</keyword>
<dbReference type="SUPFAM" id="SSF53448">
    <property type="entry name" value="Nucleotide-diphospho-sugar transferases"/>
    <property type="match status" value="1"/>
</dbReference>
<organism evidence="1 2">
    <name type="scientific">Alkalibaculum bacchi</name>
    <dbReference type="NCBI Taxonomy" id="645887"/>
    <lineage>
        <taxon>Bacteria</taxon>
        <taxon>Bacillati</taxon>
        <taxon>Bacillota</taxon>
        <taxon>Clostridia</taxon>
        <taxon>Eubacteriales</taxon>
        <taxon>Eubacteriaceae</taxon>
        <taxon>Alkalibaculum</taxon>
    </lineage>
</organism>
<keyword evidence="1" id="KW-0808">Transferase</keyword>
<evidence type="ECO:0000313" key="2">
    <source>
        <dbReference type="Proteomes" id="UP000253490"/>
    </source>
</evidence>
<dbReference type="AlphaFoldDB" id="A0A366HX41"/>
<dbReference type="InterPro" id="IPR029044">
    <property type="entry name" value="Nucleotide-diphossugar_trans"/>
</dbReference>
<gene>
    <name evidence="1" type="ORF">DES36_12529</name>
</gene>
<dbReference type="Proteomes" id="UP000253490">
    <property type="component" value="Unassembled WGS sequence"/>
</dbReference>
<proteinExistence type="predicted"/>
<dbReference type="Pfam" id="PF02348">
    <property type="entry name" value="CTP_transf_3"/>
    <property type="match status" value="1"/>
</dbReference>
<dbReference type="InterPro" id="IPR003329">
    <property type="entry name" value="Cytidylyl_trans"/>
</dbReference>
<comment type="caution">
    <text evidence="1">The sequence shown here is derived from an EMBL/GenBank/DDBJ whole genome shotgun (WGS) entry which is preliminary data.</text>
</comment>